<dbReference type="GO" id="GO:0055085">
    <property type="term" value="P:transmembrane transport"/>
    <property type="evidence" value="ECO:0007669"/>
    <property type="project" value="InterPro"/>
</dbReference>
<evidence type="ECO:0000256" key="2">
    <source>
        <dbReference type="ARBA" id="ARBA00010145"/>
    </source>
</evidence>
<dbReference type="PANTHER" id="PTHR36838">
    <property type="entry name" value="AUXIN EFFLUX CARRIER FAMILY PROTEIN"/>
    <property type="match status" value="1"/>
</dbReference>
<dbReference type="GO" id="GO:0005886">
    <property type="term" value="C:plasma membrane"/>
    <property type="evidence" value="ECO:0007669"/>
    <property type="project" value="UniProtKB-SubCell"/>
</dbReference>
<comment type="subcellular location">
    <subcellularLocation>
        <location evidence="1">Cell membrane</location>
        <topology evidence="1">Multi-pass membrane protein</topology>
    </subcellularLocation>
</comment>
<comment type="similarity">
    <text evidence="2">Belongs to the auxin efflux carrier (TC 2.A.69) family.</text>
</comment>
<organism evidence="9 10">
    <name type="scientific">Leucothrix arctica</name>
    <dbReference type="NCBI Taxonomy" id="1481894"/>
    <lineage>
        <taxon>Bacteria</taxon>
        <taxon>Pseudomonadati</taxon>
        <taxon>Pseudomonadota</taxon>
        <taxon>Gammaproteobacteria</taxon>
        <taxon>Thiotrichales</taxon>
        <taxon>Thiotrichaceae</taxon>
        <taxon>Leucothrix</taxon>
    </lineage>
</organism>
<dbReference type="InterPro" id="IPR038770">
    <property type="entry name" value="Na+/solute_symporter_sf"/>
</dbReference>
<evidence type="ECO:0000256" key="4">
    <source>
        <dbReference type="ARBA" id="ARBA00022475"/>
    </source>
</evidence>
<keyword evidence="6 8" id="KW-1133">Transmembrane helix</keyword>
<evidence type="ECO:0000256" key="8">
    <source>
        <dbReference type="SAM" id="Phobius"/>
    </source>
</evidence>
<feature type="transmembrane region" description="Helical" evidence="8">
    <location>
        <begin position="160"/>
        <end position="182"/>
    </location>
</feature>
<dbReference type="EMBL" id="QGKL01000002">
    <property type="protein sequence ID" value="PWQ99710.1"/>
    <property type="molecule type" value="Genomic_DNA"/>
</dbReference>
<keyword evidence="10" id="KW-1185">Reference proteome</keyword>
<keyword evidence="5 8" id="KW-0812">Transmembrane</keyword>
<feature type="transmembrane region" description="Helical" evidence="8">
    <location>
        <begin position="38"/>
        <end position="57"/>
    </location>
</feature>
<dbReference type="RefSeq" id="WP_109821396.1">
    <property type="nucleotide sequence ID" value="NZ_QGKL01000002.1"/>
</dbReference>
<dbReference type="Gene3D" id="1.20.1530.20">
    <property type="match status" value="1"/>
</dbReference>
<name>A0A317CTE6_9GAMM</name>
<accession>A0A317CTE6</accession>
<feature type="transmembrane region" description="Helical" evidence="8">
    <location>
        <begin position="127"/>
        <end position="148"/>
    </location>
</feature>
<dbReference type="Proteomes" id="UP000245506">
    <property type="component" value="Unassembled WGS sequence"/>
</dbReference>
<sequence length="310" mass="33286">MLENLFFSFEVTAPTFLVICLGIYLKRAGLITNEFADVGAKLVFQVTLPCLLFVNLVQANFNVLPVTLIVYALVATFFVYLILDLLIAPLLVKHDRSAFVQGSFRSNMGIVGLAFCLNAFGHDILKIASVYLAFVTILYNILSLTTLARHQGVAASPSKTILSIIKNPIIISIVFAIILSQLKLEPPHYLISTLGYVGGMSMPLALICTGASIRWRDFQTSTNLYWASIAKLIIIPAVITAGGVLIGLRGEPLGVLFLMSAAPAASAGYPMLRAAGGNYHLGAAIIATTAIAAIIPITLGLFILRGFELI</sequence>
<dbReference type="InterPro" id="IPR004776">
    <property type="entry name" value="Mem_transp_PIN-like"/>
</dbReference>
<keyword evidence="7 8" id="KW-0472">Membrane</keyword>
<dbReference type="OrthoDB" id="9786439at2"/>
<feature type="transmembrane region" description="Helical" evidence="8">
    <location>
        <begin position="69"/>
        <end position="92"/>
    </location>
</feature>
<dbReference type="Pfam" id="PF03547">
    <property type="entry name" value="Mem_trans"/>
    <property type="match status" value="2"/>
</dbReference>
<evidence type="ECO:0000313" key="9">
    <source>
        <dbReference type="EMBL" id="PWQ99710.1"/>
    </source>
</evidence>
<evidence type="ECO:0000313" key="10">
    <source>
        <dbReference type="Proteomes" id="UP000245506"/>
    </source>
</evidence>
<evidence type="ECO:0000256" key="6">
    <source>
        <dbReference type="ARBA" id="ARBA00022989"/>
    </source>
</evidence>
<reference evidence="9 10" key="1">
    <citation type="submission" date="2018-05" db="EMBL/GenBank/DDBJ databases">
        <title>Leucothrix arctica sp. nov., isolated from Arctic seawater.</title>
        <authorList>
            <person name="Choi A."/>
            <person name="Baek K."/>
        </authorList>
    </citation>
    <scope>NUCLEOTIDE SEQUENCE [LARGE SCALE GENOMIC DNA]</scope>
    <source>
        <strain evidence="9 10">IMCC9719</strain>
    </source>
</reference>
<feature type="transmembrane region" description="Helical" evidence="8">
    <location>
        <begin position="253"/>
        <end position="272"/>
    </location>
</feature>
<evidence type="ECO:0000256" key="5">
    <source>
        <dbReference type="ARBA" id="ARBA00022692"/>
    </source>
</evidence>
<feature type="transmembrane region" description="Helical" evidence="8">
    <location>
        <begin position="279"/>
        <end position="304"/>
    </location>
</feature>
<feature type="transmembrane region" description="Helical" evidence="8">
    <location>
        <begin position="224"/>
        <end position="247"/>
    </location>
</feature>
<evidence type="ECO:0000256" key="3">
    <source>
        <dbReference type="ARBA" id="ARBA00022448"/>
    </source>
</evidence>
<feature type="transmembrane region" description="Helical" evidence="8">
    <location>
        <begin position="188"/>
        <end position="212"/>
    </location>
</feature>
<dbReference type="PANTHER" id="PTHR36838:SF4">
    <property type="entry name" value="AUXIN EFFLUX CARRIER FAMILY PROTEIN"/>
    <property type="match status" value="1"/>
</dbReference>
<gene>
    <name evidence="9" type="ORF">DKT75_00060</name>
</gene>
<evidence type="ECO:0000256" key="1">
    <source>
        <dbReference type="ARBA" id="ARBA00004651"/>
    </source>
</evidence>
<keyword evidence="4" id="KW-1003">Cell membrane</keyword>
<protein>
    <submittedName>
        <fullName evidence="9">AEC family transporter</fullName>
    </submittedName>
</protein>
<feature type="transmembrane region" description="Helical" evidence="8">
    <location>
        <begin position="104"/>
        <end position="121"/>
    </location>
</feature>
<feature type="transmembrane region" description="Helical" evidence="8">
    <location>
        <begin position="6"/>
        <end position="26"/>
    </location>
</feature>
<evidence type="ECO:0000256" key="7">
    <source>
        <dbReference type="ARBA" id="ARBA00023136"/>
    </source>
</evidence>
<keyword evidence="3" id="KW-0813">Transport</keyword>
<proteinExistence type="inferred from homology"/>
<dbReference type="AlphaFoldDB" id="A0A317CTE6"/>
<comment type="caution">
    <text evidence="9">The sequence shown here is derived from an EMBL/GenBank/DDBJ whole genome shotgun (WGS) entry which is preliminary data.</text>
</comment>